<name>A0A1S2DLT9_AGRVI</name>
<dbReference type="PANTHER" id="PTHR30055">
    <property type="entry name" value="HTH-TYPE TRANSCRIPTIONAL REGULATOR RUTR"/>
    <property type="match status" value="1"/>
</dbReference>
<evidence type="ECO:0000313" key="5">
    <source>
        <dbReference type="Proteomes" id="UP000477951"/>
    </source>
</evidence>
<accession>A0A1S2DLT9</accession>
<dbReference type="Pfam" id="PF17928">
    <property type="entry name" value="TetR_C_22"/>
    <property type="match status" value="1"/>
</dbReference>
<dbReference type="InterPro" id="IPR001647">
    <property type="entry name" value="HTH_TetR"/>
</dbReference>
<dbReference type="PRINTS" id="PR00455">
    <property type="entry name" value="HTHTETR"/>
</dbReference>
<dbReference type="PANTHER" id="PTHR30055:SF234">
    <property type="entry name" value="HTH-TYPE TRANSCRIPTIONAL REGULATOR BETI"/>
    <property type="match status" value="1"/>
</dbReference>
<reference evidence="4 5" key="1">
    <citation type="submission" date="2019-12" db="EMBL/GenBank/DDBJ databases">
        <title>Whole-genome sequencing of Allorhizobium vitis.</title>
        <authorList>
            <person name="Gan H.M."/>
            <person name="Szegedi E."/>
            <person name="Burr T."/>
            <person name="Savka M.A."/>
        </authorList>
    </citation>
    <scope>NUCLEOTIDE SEQUENCE [LARGE SCALE GENOMIC DNA]</scope>
    <source>
        <strain evidence="4 5">CG516</strain>
    </source>
</reference>
<dbReference type="InterPro" id="IPR041674">
    <property type="entry name" value="TetR_C_22"/>
</dbReference>
<dbReference type="PROSITE" id="PS50977">
    <property type="entry name" value="HTH_TETR_2"/>
    <property type="match status" value="1"/>
</dbReference>
<comment type="caution">
    <text evidence="4">The sequence shown here is derived from an EMBL/GenBank/DDBJ whole genome shotgun (WGS) entry which is preliminary data.</text>
</comment>
<dbReference type="Proteomes" id="UP000477951">
    <property type="component" value="Unassembled WGS sequence"/>
</dbReference>
<evidence type="ECO:0000256" key="3">
    <source>
        <dbReference type="ARBA" id="ARBA00023163"/>
    </source>
</evidence>
<keyword evidence="3" id="KW-0804">Transcription</keyword>
<dbReference type="Gene3D" id="1.10.357.10">
    <property type="entry name" value="Tetracycline Repressor, domain 2"/>
    <property type="match status" value="1"/>
</dbReference>
<dbReference type="RefSeq" id="WP_070147862.1">
    <property type="nucleotide sequence ID" value="NZ_JABAEI010000002.1"/>
</dbReference>
<dbReference type="AlphaFoldDB" id="A0A1S2DLT9"/>
<evidence type="ECO:0000313" key="4">
    <source>
        <dbReference type="EMBL" id="MUZ75583.1"/>
    </source>
</evidence>
<keyword evidence="1" id="KW-0805">Transcription regulation</keyword>
<dbReference type="Pfam" id="PF00440">
    <property type="entry name" value="TetR_N"/>
    <property type="match status" value="1"/>
</dbReference>
<evidence type="ECO:0000256" key="1">
    <source>
        <dbReference type="ARBA" id="ARBA00023015"/>
    </source>
</evidence>
<dbReference type="SUPFAM" id="SSF46689">
    <property type="entry name" value="Homeodomain-like"/>
    <property type="match status" value="1"/>
</dbReference>
<dbReference type="GO" id="GO:0000976">
    <property type="term" value="F:transcription cis-regulatory region binding"/>
    <property type="evidence" value="ECO:0007669"/>
    <property type="project" value="TreeGrafter"/>
</dbReference>
<proteinExistence type="predicted"/>
<organism evidence="4 5">
    <name type="scientific">Agrobacterium vitis</name>
    <name type="common">Rhizobium vitis</name>
    <dbReference type="NCBI Taxonomy" id="373"/>
    <lineage>
        <taxon>Bacteria</taxon>
        <taxon>Pseudomonadati</taxon>
        <taxon>Pseudomonadota</taxon>
        <taxon>Alphaproteobacteria</taxon>
        <taxon>Hyphomicrobiales</taxon>
        <taxon>Rhizobiaceae</taxon>
        <taxon>Rhizobium/Agrobacterium group</taxon>
        <taxon>Agrobacterium</taxon>
    </lineage>
</organism>
<sequence>MTNDQKALRRQPRQERSRDRIDDILSAAMELIGQKGSAAVTMRGIATASDMSLATVYHYFPNRTAIIATLFERYSEGTREVIDTALQDIQDASGIGDAAEMIVDFYYNRVRSDPAVQDLLDAIHADKALHDLDIEETHKQADEFSRRTEGFLAESCRQEYARAVYLLFQLASAAIRLALHENEEKGAMIIDDYRRLIRGRFSQFEQL</sequence>
<protein>
    <submittedName>
        <fullName evidence="4">TetR family transcriptional regulator</fullName>
    </submittedName>
</protein>
<dbReference type="EMBL" id="WPHR01000032">
    <property type="protein sequence ID" value="MUZ75583.1"/>
    <property type="molecule type" value="Genomic_DNA"/>
</dbReference>
<keyword evidence="2" id="KW-0238">DNA-binding</keyword>
<dbReference type="InterPro" id="IPR050109">
    <property type="entry name" value="HTH-type_TetR-like_transc_reg"/>
</dbReference>
<dbReference type="InterPro" id="IPR009057">
    <property type="entry name" value="Homeodomain-like_sf"/>
</dbReference>
<dbReference type="GO" id="GO:0003700">
    <property type="term" value="F:DNA-binding transcription factor activity"/>
    <property type="evidence" value="ECO:0007669"/>
    <property type="project" value="TreeGrafter"/>
</dbReference>
<evidence type="ECO:0000256" key="2">
    <source>
        <dbReference type="ARBA" id="ARBA00023125"/>
    </source>
</evidence>
<gene>
    <name evidence="4" type="ORF">GOZ90_23200</name>
</gene>